<dbReference type="Proteomes" id="UP001209540">
    <property type="component" value="Unassembled WGS sequence"/>
</dbReference>
<dbReference type="GO" id="GO:0005829">
    <property type="term" value="C:cytosol"/>
    <property type="evidence" value="ECO:0007669"/>
    <property type="project" value="GOC"/>
</dbReference>
<organism evidence="6 7">
    <name type="scientific">Phascolomyces articulosus</name>
    <dbReference type="NCBI Taxonomy" id="60185"/>
    <lineage>
        <taxon>Eukaryota</taxon>
        <taxon>Fungi</taxon>
        <taxon>Fungi incertae sedis</taxon>
        <taxon>Mucoromycota</taxon>
        <taxon>Mucoromycotina</taxon>
        <taxon>Mucoromycetes</taxon>
        <taxon>Mucorales</taxon>
        <taxon>Lichtheimiaceae</taxon>
        <taxon>Phascolomyces</taxon>
    </lineage>
</organism>
<dbReference type="PANTHER" id="PTHR14856">
    <property type="entry name" value="PQ-LOOP REPEAT-CONTAINING PROTEIN 1-LIKE PROTEIN"/>
    <property type="match status" value="1"/>
</dbReference>
<dbReference type="Gene3D" id="1.20.1280.290">
    <property type="match status" value="2"/>
</dbReference>
<reference evidence="6" key="1">
    <citation type="journal article" date="2022" name="IScience">
        <title>Evolution of zygomycete secretomes and the origins of terrestrial fungal ecologies.</title>
        <authorList>
            <person name="Chang Y."/>
            <person name="Wang Y."/>
            <person name="Mondo S."/>
            <person name="Ahrendt S."/>
            <person name="Andreopoulos W."/>
            <person name="Barry K."/>
            <person name="Beard J."/>
            <person name="Benny G.L."/>
            <person name="Blankenship S."/>
            <person name="Bonito G."/>
            <person name="Cuomo C."/>
            <person name="Desiro A."/>
            <person name="Gervers K.A."/>
            <person name="Hundley H."/>
            <person name="Kuo A."/>
            <person name="LaButti K."/>
            <person name="Lang B.F."/>
            <person name="Lipzen A."/>
            <person name="O'Donnell K."/>
            <person name="Pangilinan J."/>
            <person name="Reynolds N."/>
            <person name="Sandor L."/>
            <person name="Smith M.E."/>
            <person name="Tsang A."/>
            <person name="Grigoriev I.V."/>
            <person name="Stajich J.E."/>
            <person name="Spatafora J.W."/>
        </authorList>
    </citation>
    <scope>NUCLEOTIDE SEQUENCE</scope>
    <source>
        <strain evidence="6">RSA 2281</strain>
    </source>
</reference>
<reference evidence="6" key="2">
    <citation type="submission" date="2023-02" db="EMBL/GenBank/DDBJ databases">
        <authorList>
            <consortium name="DOE Joint Genome Institute"/>
            <person name="Mondo S.J."/>
            <person name="Chang Y."/>
            <person name="Wang Y."/>
            <person name="Ahrendt S."/>
            <person name="Andreopoulos W."/>
            <person name="Barry K."/>
            <person name="Beard J."/>
            <person name="Benny G.L."/>
            <person name="Blankenship S."/>
            <person name="Bonito G."/>
            <person name="Cuomo C."/>
            <person name="Desiro A."/>
            <person name="Gervers K.A."/>
            <person name="Hundley H."/>
            <person name="Kuo A."/>
            <person name="LaButti K."/>
            <person name="Lang B.F."/>
            <person name="Lipzen A."/>
            <person name="O'Donnell K."/>
            <person name="Pangilinan J."/>
            <person name="Reynolds N."/>
            <person name="Sandor L."/>
            <person name="Smith M.W."/>
            <person name="Tsang A."/>
            <person name="Grigoriev I.V."/>
            <person name="Stajich J.E."/>
            <person name="Spatafora J.W."/>
        </authorList>
    </citation>
    <scope>NUCLEOTIDE SEQUENCE</scope>
    <source>
        <strain evidence="6">RSA 2281</strain>
    </source>
</reference>
<protein>
    <submittedName>
        <fullName evidence="6">PQ loop repeat-domain-containing protein</fullName>
    </submittedName>
</protein>
<name>A0AAD5JXV7_9FUNG</name>
<feature type="transmembrane region" description="Helical" evidence="5">
    <location>
        <begin position="6"/>
        <end position="28"/>
    </location>
</feature>
<dbReference type="InterPro" id="IPR006603">
    <property type="entry name" value="PQ-loop_rpt"/>
</dbReference>
<dbReference type="GO" id="GO:0042147">
    <property type="term" value="P:retrograde transport, endosome to Golgi"/>
    <property type="evidence" value="ECO:0007669"/>
    <property type="project" value="TreeGrafter"/>
</dbReference>
<evidence type="ECO:0000313" key="6">
    <source>
        <dbReference type="EMBL" id="KAI9244702.1"/>
    </source>
</evidence>
<dbReference type="SMART" id="SM00679">
    <property type="entry name" value="CTNS"/>
    <property type="match status" value="2"/>
</dbReference>
<dbReference type="GO" id="GO:0005802">
    <property type="term" value="C:trans-Golgi network"/>
    <property type="evidence" value="ECO:0007669"/>
    <property type="project" value="TreeGrafter"/>
</dbReference>
<dbReference type="PANTHER" id="PTHR14856:SF9">
    <property type="entry name" value="PQ-LOOP REPEAT-CONTAINING PROTEIN 1"/>
    <property type="match status" value="1"/>
</dbReference>
<dbReference type="GO" id="GO:0045332">
    <property type="term" value="P:phospholipid translocation"/>
    <property type="evidence" value="ECO:0007669"/>
    <property type="project" value="TreeGrafter"/>
</dbReference>
<dbReference type="InterPro" id="IPR052241">
    <property type="entry name" value="SLC66/Scramblase_ANY1"/>
</dbReference>
<keyword evidence="7" id="KW-1185">Reference proteome</keyword>
<keyword evidence="4 5" id="KW-0472">Membrane</keyword>
<comment type="subcellular location">
    <subcellularLocation>
        <location evidence="1">Membrane</location>
        <topology evidence="1">Multi-pass membrane protein</topology>
    </subcellularLocation>
</comment>
<comment type="caution">
    <text evidence="6">The sequence shown here is derived from an EMBL/GenBank/DDBJ whole genome shotgun (WGS) entry which is preliminary data.</text>
</comment>
<feature type="transmembrane region" description="Helical" evidence="5">
    <location>
        <begin position="40"/>
        <end position="58"/>
    </location>
</feature>
<sequence length="266" mass="30418">MSDLASLALSIAMAIGPVIGYVDQYFIIRKQQSSDGFNPVTCAILLFSNILRVFFWLGKRFDNTLLIQSLVMITAQLVLLEIVIRYKPIIKHEQQQPLLDHHEIINNKKKCHDIKMMIKRIWAWDHYLDYVNFLLGFTTIIAVAYQFFGYNAWFIETLGALSLGIESTLPLPQCVSNFKRRSTVGFSAIVMATWFLGDSFKLFYFIYTNAPVQFDICGAVQLAIDSLTVMQAILFSSKIKKWLGVSSYHPDLLQEQQPGLTYEPIP</sequence>
<gene>
    <name evidence="6" type="ORF">BDA99DRAFT_528884</name>
</gene>
<evidence type="ECO:0000313" key="7">
    <source>
        <dbReference type="Proteomes" id="UP001209540"/>
    </source>
</evidence>
<evidence type="ECO:0000256" key="3">
    <source>
        <dbReference type="ARBA" id="ARBA00022989"/>
    </source>
</evidence>
<evidence type="ECO:0000256" key="5">
    <source>
        <dbReference type="SAM" id="Phobius"/>
    </source>
</evidence>
<dbReference type="GO" id="GO:0005768">
    <property type="term" value="C:endosome"/>
    <property type="evidence" value="ECO:0007669"/>
    <property type="project" value="TreeGrafter"/>
</dbReference>
<dbReference type="GO" id="GO:0016020">
    <property type="term" value="C:membrane"/>
    <property type="evidence" value="ECO:0007669"/>
    <property type="project" value="UniProtKB-SubCell"/>
</dbReference>
<feature type="transmembrane region" description="Helical" evidence="5">
    <location>
        <begin position="184"/>
        <end position="206"/>
    </location>
</feature>
<accession>A0AAD5JXV7</accession>
<evidence type="ECO:0000256" key="1">
    <source>
        <dbReference type="ARBA" id="ARBA00004141"/>
    </source>
</evidence>
<keyword evidence="3 5" id="KW-1133">Transmembrane helix</keyword>
<dbReference type="Pfam" id="PF04193">
    <property type="entry name" value="PQ-loop"/>
    <property type="match status" value="2"/>
</dbReference>
<feature type="transmembrane region" description="Helical" evidence="5">
    <location>
        <begin position="64"/>
        <end position="84"/>
    </location>
</feature>
<proteinExistence type="predicted"/>
<dbReference type="AlphaFoldDB" id="A0AAD5JXV7"/>
<feature type="transmembrane region" description="Helical" evidence="5">
    <location>
        <begin position="127"/>
        <end position="147"/>
    </location>
</feature>
<keyword evidence="2 5" id="KW-0812">Transmembrane</keyword>
<dbReference type="EMBL" id="JAIXMP010000057">
    <property type="protein sequence ID" value="KAI9244702.1"/>
    <property type="molecule type" value="Genomic_DNA"/>
</dbReference>
<evidence type="ECO:0000256" key="4">
    <source>
        <dbReference type="ARBA" id="ARBA00023136"/>
    </source>
</evidence>
<evidence type="ECO:0000256" key="2">
    <source>
        <dbReference type="ARBA" id="ARBA00022692"/>
    </source>
</evidence>